<keyword evidence="2" id="KW-1185">Reference proteome</keyword>
<comment type="caution">
    <text evidence="1">The sequence shown here is derived from an EMBL/GenBank/DDBJ whole genome shotgun (WGS) entry which is preliminary data.</text>
</comment>
<name>A0ACB9QPH3_9MYRT</name>
<evidence type="ECO:0000313" key="1">
    <source>
        <dbReference type="EMBL" id="KAI4367901.1"/>
    </source>
</evidence>
<evidence type="ECO:0000313" key="2">
    <source>
        <dbReference type="Proteomes" id="UP001057402"/>
    </source>
</evidence>
<dbReference type="Proteomes" id="UP001057402">
    <property type="component" value="Chromosome 5"/>
</dbReference>
<dbReference type="EMBL" id="CM042884">
    <property type="protein sequence ID" value="KAI4367901.1"/>
    <property type="molecule type" value="Genomic_DNA"/>
</dbReference>
<reference evidence="2" key="1">
    <citation type="journal article" date="2023" name="Front. Plant Sci.">
        <title>Chromosomal-level genome assembly of Melastoma candidum provides insights into trichome evolution.</title>
        <authorList>
            <person name="Zhong Y."/>
            <person name="Wu W."/>
            <person name="Sun C."/>
            <person name="Zou P."/>
            <person name="Liu Y."/>
            <person name="Dai S."/>
            <person name="Zhou R."/>
        </authorList>
    </citation>
    <scope>NUCLEOTIDE SEQUENCE [LARGE SCALE GENOMIC DNA]</scope>
</reference>
<protein>
    <submittedName>
        <fullName evidence="1">Uncharacterized protein</fullName>
    </submittedName>
</protein>
<sequence length="764" mass="85647">MESSIGLAPITTASIGGGESCFCSFRRTAVSRTRISICFRRGRRKVGGGFFVYAAKGDAENPQRKPRPELNSYDMMELKFGKLLGEDPKLTLAKIMGRKANPEASYLDIEKSFYKKKGNFSDATEVPFEDLRPENRKPSDMSDGLNLVRPVPREPFKYENNDNKVMTSNAEIPEKIVNEKSPAPRESVKRNVPNVILRKPTVFREDSVEDKPSRLKVKRNLSVRMGNQLMEEKFSQMELLRRPEPSNLNSRNISENSEPVIDTGYSVGENVTPVPTEKETQWASDKFTLLMKPKSMKDGVGFTDVKEETFNHDQEVNGQASMACQYSESVQETESLNVDLDAPYSGMTVLDGGFDIEAQLHDYVLNEEKIASSPTVYANKADSNFKSSAAASLLQKPRRPTKAVPPNDGLQTSEEEISMEDYDANLELAGMSRASSLDDLEEADWARAEDLVKTGENVEVELLRSSTKGFMVSFGSLIGFLPYRNLAARDNYTSTIGGRDPDNILVNKGEISSDTKLEDLLKVYDQEKLKFLSTFIGQRLKVSVVMADRRFRKLVVSLKPREKKELVEKKRSLMAKLRIGDVVKCRIKKITYFGIFVEVEDVPALIHQTEVSWDVTLDPASHFAIDQIVEAKVHQLDFALDRIFLSLRGLTPDPLSETLEAVVGNGLSLDGKLEAAEAESEWLEVESLIKELQQIEGVRSVSKGRYFLSPGLAPTFQVYMAAMFDYKYKLLARSGNKIQEIMVEASLDNQQMKSVILACANRVE</sequence>
<organism evidence="1 2">
    <name type="scientific">Melastoma candidum</name>
    <dbReference type="NCBI Taxonomy" id="119954"/>
    <lineage>
        <taxon>Eukaryota</taxon>
        <taxon>Viridiplantae</taxon>
        <taxon>Streptophyta</taxon>
        <taxon>Embryophyta</taxon>
        <taxon>Tracheophyta</taxon>
        <taxon>Spermatophyta</taxon>
        <taxon>Magnoliopsida</taxon>
        <taxon>eudicotyledons</taxon>
        <taxon>Gunneridae</taxon>
        <taxon>Pentapetalae</taxon>
        <taxon>rosids</taxon>
        <taxon>malvids</taxon>
        <taxon>Myrtales</taxon>
        <taxon>Melastomataceae</taxon>
        <taxon>Melastomatoideae</taxon>
        <taxon>Melastomateae</taxon>
        <taxon>Melastoma</taxon>
    </lineage>
</organism>
<accession>A0ACB9QPH3</accession>
<gene>
    <name evidence="1" type="ORF">MLD38_016527</name>
</gene>
<proteinExistence type="predicted"/>